<dbReference type="AlphaFoldDB" id="A0A6P7GHP0"/>
<dbReference type="SMART" id="SM00587">
    <property type="entry name" value="CHK"/>
    <property type="match status" value="1"/>
</dbReference>
<reference evidence="2" key="1">
    <citation type="submission" date="2025-08" db="UniProtKB">
        <authorList>
            <consortium name="RefSeq"/>
        </authorList>
    </citation>
    <scope>IDENTIFICATION</scope>
    <source>
        <tissue evidence="2">Whole insect</tissue>
    </source>
</reference>
<protein>
    <submittedName>
        <fullName evidence="2">Uncharacterized protein LOC114342752</fullName>
    </submittedName>
</protein>
<dbReference type="RefSeq" id="XP_028149344.1">
    <property type="nucleotide sequence ID" value="XM_028293543.1"/>
</dbReference>
<dbReference type="Pfam" id="PF02958">
    <property type="entry name" value="EcKL"/>
    <property type="match status" value="1"/>
</dbReference>
<gene>
    <name evidence="2" type="primary">LOC114342752</name>
</gene>
<proteinExistence type="predicted"/>
<feature type="domain" description="CHK kinase-like" evidence="1">
    <location>
        <begin position="120"/>
        <end position="307"/>
    </location>
</feature>
<name>A0A6P7GHP0_DIAVI</name>
<accession>A0A6P7GHP0</accession>
<dbReference type="InParanoid" id="A0A6P7GHP0"/>
<dbReference type="Gene3D" id="3.90.1200.10">
    <property type="match status" value="1"/>
</dbReference>
<dbReference type="InterPro" id="IPR004119">
    <property type="entry name" value="EcKL"/>
</dbReference>
<sequence>MELCSEQKVILEKVAKENGFKNYTIKSERASNTGDNFVGVLNRISIEENARKIAVIIKSTKSGVEKEIQNPRIPFLREIYVYDQIFPTYAKFAQEFNIKDVFKAHCKCFGTCDEENKEYLVLEDMREHGFKMCSKYETMNSFHVEAVIREYAKFHSLALAMNTKRPEQFIKLTKGIFKDVPQQHRDDVQKIQMLNLYNAVKGDQLATDVVKKFENQLNEAIATDTNDDVVIIHGDTWCNNMLFKYEDINNQEKPAEVCIIDWQISQLGSPANDLVNFLFYNGSEKILDDYEKYLKIYYETLRNNLKEFSCDAEEILPFERLRKMFKNYCGRSLWNCVLIMRLQMCESHEVPDIKNIKSLMENGATMEDLVNFKIRRIDEYYRRLGVIIKFMIKNSLFK</sequence>
<dbReference type="InterPro" id="IPR011009">
    <property type="entry name" value="Kinase-like_dom_sf"/>
</dbReference>
<dbReference type="SUPFAM" id="SSF56112">
    <property type="entry name" value="Protein kinase-like (PK-like)"/>
    <property type="match status" value="1"/>
</dbReference>
<organism evidence="2">
    <name type="scientific">Diabrotica virgifera virgifera</name>
    <name type="common">western corn rootworm</name>
    <dbReference type="NCBI Taxonomy" id="50390"/>
    <lineage>
        <taxon>Eukaryota</taxon>
        <taxon>Metazoa</taxon>
        <taxon>Ecdysozoa</taxon>
        <taxon>Arthropoda</taxon>
        <taxon>Hexapoda</taxon>
        <taxon>Insecta</taxon>
        <taxon>Pterygota</taxon>
        <taxon>Neoptera</taxon>
        <taxon>Endopterygota</taxon>
        <taxon>Coleoptera</taxon>
        <taxon>Polyphaga</taxon>
        <taxon>Cucujiformia</taxon>
        <taxon>Chrysomeloidea</taxon>
        <taxon>Chrysomelidae</taxon>
        <taxon>Galerucinae</taxon>
        <taxon>Diabroticina</taxon>
        <taxon>Diabroticites</taxon>
        <taxon>Diabrotica</taxon>
    </lineage>
</organism>
<dbReference type="PANTHER" id="PTHR11012">
    <property type="entry name" value="PROTEIN KINASE-LIKE DOMAIN-CONTAINING"/>
    <property type="match status" value="1"/>
</dbReference>
<dbReference type="PANTHER" id="PTHR11012:SF30">
    <property type="entry name" value="PROTEIN KINASE-LIKE DOMAIN-CONTAINING"/>
    <property type="match status" value="1"/>
</dbReference>
<dbReference type="InterPro" id="IPR015897">
    <property type="entry name" value="CHK_kinase-like"/>
</dbReference>
<evidence type="ECO:0000313" key="2">
    <source>
        <dbReference type="RefSeq" id="XP_028149344.1"/>
    </source>
</evidence>
<evidence type="ECO:0000259" key="1">
    <source>
        <dbReference type="SMART" id="SM00587"/>
    </source>
</evidence>